<sequence length="205" mass="22785">MKLFKLLFVLGGVTHMLTACDAPQDLNFSDVITQADLKVTTNSNELTAVPFKAKLFTRQAEDALTEVCSFNSPTDFWGLEHQIGEGTGTHLGKFTVDFKFCFHIVLDEQGFPDFEGGFGEFDRAGGSPPVIEAANGDRLFAEVREESSLIPIQDDTYRFKFENLWHITGGTGKFENASGEFIGYGMVRREGTGTDHTWEGRIILK</sequence>
<dbReference type="Proteomes" id="UP001595953">
    <property type="component" value="Unassembled WGS sequence"/>
</dbReference>
<evidence type="ECO:0000313" key="3">
    <source>
        <dbReference type="Proteomes" id="UP001595953"/>
    </source>
</evidence>
<evidence type="ECO:0000256" key="1">
    <source>
        <dbReference type="SAM" id="SignalP"/>
    </source>
</evidence>
<reference evidence="3" key="1">
    <citation type="journal article" date="2019" name="Int. J. Syst. Evol. Microbiol.">
        <title>The Global Catalogue of Microorganisms (GCM) 10K type strain sequencing project: providing services to taxonomists for standard genome sequencing and annotation.</title>
        <authorList>
            <consortium name="The Broad Institute Genomics Platform"/>
            <consortium name="The Broad Institute Genome Sequencing Center for Infectious Disease"/>
            <person name="Wu L."/>
            <person name="Ma J."/>
        </authorList>
    </citation>
    <scope>NUCLEOTIDE SEQUENCE [LARGE SCALE GENOMIC DNA]</scope>
    <source>
        <strain evidence="3">CCUG 63682</strain>
    </source>
</reference>
<feature type="signal peptide" evidence="1">
    <location>
        <begin position="1"/>
        <end position="21"/>
    </location>
</feature>
<keyword evidence="3" id="KW-1185">Reference proteome</keyword>
<dbReference type="EMBL" id="JBHSGP010000014">
    <property type="protein sequence ID" value="MFC4723196.1"/>
    <property type="molecule type" value="Genomic_DNA"/>
</dbReference>
<evidence type="ECO:0000313" key="2">
    <source>
        <dbReference type="EMBL" id="MFC4723196.1"/>
    </source>
</evidence>
<dbReference type="PROSITE" id="PS51257">
    <property type="entry name" value="PROKAR_LIPOPROTEIN"/>
    <property type="match status" value="1"/>
</dbReference>
<name>A0ABV9N4D5_9FLAO</name>
<evidence type="ECO:0008006" key="4">
    <source>
        <dbReference type="Google" id="ProtNLM"/>
    </source>
</evidence>
<gene>
    <name evidence="2" type="ORF">ACFO5O_12745</name>
</gene>
<comment type="caution">
    <text evidence="2">The sequence shown here is derived from an EMBL/GenBank/DDBJ whole genome shotgun (WGS) entry which is preliminary data.</text>
</comment>
<proteinExistence type="predicted"/>
<accession>A0ABV9N4D5</accession>
<feature type="chain" id="PRO_5045927736" description="Lipoprotein" evidence="1">
    <location>
        <begin position="22"/>
        <end position="205"/>
    </location>
</feature>
<protein>
    <recommendedName>
        <fullName evidence="4">Lipoprotein</fullName>
    </recommendedName>
</protein>
<organism evidence="2 3">
    <name type="scientific">Geojedonia litorea</name>
    <dbReference type="NCBI Taxonomy" id="1268269"/>
    <lineage>
        <taxon>Bacteria</taxon>
        <taxon>Pseudomonadati</taxon>
        <taxon>Bacteroidota</taxon>
        <taxon>Flavobacteriia</taxon>
        <taxon>Flavobacteriales</taxon>
        <taxon>Flavobacteriaceae</taxon>
        <taxon>Geojedonia</taxon>
    </lineage>
</organism>
<dbReference type="RefSeq" id="WP_387964365.1">
    <property type="nucleotide sequence ID" value="NZ_JBHSGP010000014.1"/>
</dbReference>
<keyword evidence="1" id="KW-0732">Signal</keyword>